<dbReference type="PANTHER" id="PTHR21532">
    <property type="entry name" value="PHOSPHODIESTERASE HL"/>
    <property type="match status" value="1"/>
</dbReference>
<dbReference type="InterPro" id="IPR023379">
    <property type="entry name" value="BART_dom"/>
</dbReference>
<comment type="similarity">
    <text evidence="3">Belongs to the CFAP36 family.</text>
</comment>
<evidence type="ECO:0000256" key="2">
    <source>
        <dbReference type="ARBA" id="ARBA00004496"/>
    </source>
</evidence>
<evidence type="ECO:0000259" key="10">
    <source>
        <dbReference type="Pfam" id="PF11527"/>
    </source>
</evidence>
<evidence type="ECO:0000313" key="11">
    <source>
        <dbReference type="EMBL" id="GMI40482.1"/>
    </source>
</evidence>
<keyword evidence="7" id="KW-0969">Cilium</keyword>
<keyword evidence="8" id="KW-0966">Cell projection</keyword>
<protein>
    <recommendedName>
        <fullName evidence="4">Cilia- and flagella-associated protein 36</fullName>
    </recommendedName>
    <alternativeName>
        <fullName evidence="9">Coiled-coil domain-containing protein 104</fullName>
    </alternativeName>
</protein>
<sequence>MRTPSPSSTVGKFFYENEEFAKKFEVFVNDNAHIIDVTEIQETGVMKVEYTELYNRYQELFENSLSEFIESKGSTILEFYEALQASSEKEPDGEDAIFGQIVTATADFDIFMQMMQEAAQSMPDRK</sequence>
<evidence type="ECO:0000256" key="5">
    <source>
        <dbReference type="ARBA" id="ARBA00022490"/>
    </source>
</evidence>
<comment type="caution">
    <text evidence="11">The sequence shown here is derived from an EMBL/GenBank/DDBJ whole genome shotgun (WGS) entry which is preliminary data.</text>
</comment>
<dbReference type="Gene3D" id="1.20.1520.10">
    <property type="entry name" value="ADP-ribosylation factor-like 2-binding protein, domain"/>
    <property type="match status" value="1"/>
</dbReference>
<evidence type="ECO:0000256" key="8">
    <source>
        <dbReference type="ARBA" id="ARBA00023273"/>
    </source>
</evidence>
<dbReference type="Pfam" id="PF11527">
    <property type="entry name" value="ARL2_Bind_BART"/>
    <property type="match status" value="1"/>
</dbReference>
<dbReference type="EMBL" id="BRYB01000938">
    <property type="protein sequence ID" value="GMI40482.1"/>
    <property type="molecule type" value="Genomic_DNA"/>
</dbReference>
<reference evidence="11 12" key="1">
    <citation type="journal article" date="2023" name="Commun. Biol.">
        <title>Genome analysis of Parmales, the sister group of diatoms, reveals the evolutionary specialization of diatoms from phago-mixotrophs to photoautotrophs.</title>
        <authorList>
            <person name="Ban H."/>
            <person name="Sato S."/>
            <person name="Yoshikawa S."/>
            <person name="Yamada K."/>
            <person name="Nakamura Y."/>
            <person name="Ichinomiya M."/>
            <person name="Sato N."/>
            <person name="Blanc-Mathieu R."/>
            <person name="Endo H."/>
            <person name="Kuwata A."/>
            <person name="Ogata H."/>
        </authorList>
    </citation>
    <scope>NUCLEOTIDE SEQUENCE [LARGE SCALE GENOMIC DNA]</scope>
</reference>
<evidence type="ECO:0000256" key="7">
    <source>
        <dbReference type="ARBA" id="ARBA00023069"/>
    </source>
</evidence>
<dbReference type="InterPro" id="IPR042541">
    <property type="entry name" value="BART_sf"/>
</dbReference>
<evidence type="ECO:0000256" key="4">
    <source>
        <dbReference type="ARBA" id="ARBA00021815"/>
    </source>
</evidence>
<evidence type="ECO:0000256" key="6">
    <source>
        <dbReference type="ARBA" id="ARBA00023054"/>
    </source>
</evidence>
<dbReference type="Proteomes" id="UP001165060">
    <property type="component" value="Unassembled WGS sequence"/>
</dbReference>
<dbReference type="InterPro" id="IPR038888">
    <property type="entry name" value="CFAP36"/>
</dbReference>
<feature type="domain" description="BART" evidence="10">
    <location>
        <begin position="14"/>
        <end position="118"/>
    </location>
</feature>
<evidence type="ECO:0000313" key="12">
    <source>
        <dbReference type="Proteomes" id="UP001165060"/>
    </source>
</evidence>
<keyword evidence="5" id="KW-0963">Cytoplasm</keyword>
<comment type="subcellular location">
    <subcellularLocation>
        <location evidence="1">Cell projection</location>
        <location evidence="1">Cilium</location>
    </subcellularLocation>
    <subcellularLocation>
        <location evidence="2">Cytoplasm</location>
    </subcellularLocation>
</comment>
<name>A0ABQ6N5A0_9STRA</name>
<dbReference type="PANTHER" id="PTHR21532:SF0">
    <property type="entry name" value="CILIA- AND FLAGELLA-ASSOCIATED PROTEIN 36"/>
    <property type="match status" value="1"/>
</dbReference>
<evidence type="ECO:0000256" key="3">
    <source>
        <dbReference type="ARBA" id="ARBA00007460"/>
    </source>
</evidence>
<keyword evidence="12" id="KW-1185">Reference proteome</keyword>
<accession>A0ABQ6N5A0</accession>
<keyword evidence="6" id="KW-0175">Coiled coil</keyword>
<organism evidence="11 12">
    <name type="scientific">Tetraparma gracilis</name>
    <dbReference type="NCBI Taxonomy" id="2962635"/>
    <lineage>
        <taxon>Eukaryota</taxon>
        <taxon>Sar</taxon>
        <taxon>Stramenopiles</taxon>
        <taxon>Ochrophyta</taxon>
        <taxon>Bolidophyceae</taxon>
        <taxon>Parmales</taxon>
        <taxon>Triparmaceae</taxon>
        <taxon>Tetraparma</taxon>
    </lineage>
</organism>
<gene>
    <name evidence="11" type="ORF">TeGR_g12312</name>
</gene>
<evidence type="ECO:0000256" key="9">
    <source>
        <dbReference type="ARBA" id="ARBA00031593"/>
    </source>
</evidence>
<proteinExistence type="inferred from homology"/>
<evidence type="ECO:0000256" key="1">
    <source>
        <dbReference type="ARBA" id="ARBA00004138"/>
    </source>
</evidence>